<dbReference type="eggNOG" id="COG2204">
    <property type="taxonomic scope" value="Bacteria"/>
</dbReference>
<dbReference type="Gene3D" id="3.40.50.300">
    <property type="entry name" value="P-loop containing nucleotide triphosphate hydrolases"/>
    <property type="match status" value="1"/>
</dbReference>
<dbReference type="InterPro" id="IPR025944">
    <property type="entry name" value="Sigma_54_int_dom_CS"/>
</dbReference>
<protein>
    <submittedName>
        <fullName evidence="7">DNA-binding protein Fis</fullName>
    </submittedName>
</protein>
<dbReference type="FunFam" id="3.40.50.300:FF:000006">
    <property type="entry name" value="DNA-binding transcriptional regulator NtrC"/>
    <property type="match status" value="1"/>
</dbReference>
<sequence>MKAEPALLGHSPLMQQLRQLAMQVAETDITVLIIGETGSGKEVLAHFIHHHSQRAKGNFIAVNCGAIPAGILESELFGHEKGAFTGAQQSRKGYFESADRGTIFLDEIGEMPLETQVKFLRVIESGEFQRVGASETIYSDARIIAATNRNMYQAVAEKNFREDLFYRLRSVELQIPPLRERGNDVLLLADHFMRSYERKHGIPFAGFSPDAAEMMLRYPWPGNVRELRNLMESLLVLEKGREIGSDTLEKHLVQRNRHKSLVHDPSKSEKNELQVIFSNILQLRQEVSELRMMVQHLLQNSQHVSVPMPFTMPLLLPDAYTEPSHTNPPKALHASPISPISSISNSSNTPNESEAVKAKEPIALPENKPLRSLDEVEKESIREALEHHNGNKRQIARALGITERTLYRKIKQYGL</sequence>
<dbReference type="CDD" id="cd00009">
    <property type="entry name" value="AAA"/>
    <property type="match status" value="1"/>
</dbReference>
<dbReference type="InterPro" id="IPR002078">
    <property type="entry name" value="Sigma_54_int"/>
</dbReference>
<dbReference type="EMBL" id="CP000108">
    <property type="protein sequence ID" value="ABB28591.1"/>
    <property type="molecule type" value="Genomic_DNA"/>
</dbReference>
<evidence type="ECO:0000256" key="3">
    <source>
        <dbReference type="ARBA" id="ARBA00023015"/>
    </source>
</evidence>
<keyword evidence="1" id="KW-0547">Nucleotide-binding</keyword>
<dbReference type="PRINTS" id="PR01590">
    <property type="entry name" value="HTHFIS"/>
</dbReference>
<dbReference type="STRING" id="340177.Cag_1331"/>
<dbReference type="Pfam" id="PF25601">
    <property type="entry name" value="AAA_lid_14"/>
    <property type="match status" value="1"/>
</dbReference>
<evidence type="ECO:0000256" key="5">
    <source>
        <dbReference type="SAM" id="MobiDB-lite"/>
    </source>
</evidence>
<organism evidence="7">
    <name type="scientific">Chlorobium chlorochromatii (strain CaD3)</name>
    <dbReference type="NCBI Taxonomy" id="340177"/>
    <lineage>
        <taxon>Bacteria</taxon>
        <taxon>Pseudomonadati</taxon>
        <taxon>Chlorobiota</taxon>
        <taxon>Chlorobiia</taxon>
        <taxon>Chlorobiales</taxon>
        <taxon>Chlorobiaceae</taxon>
        <taxon>Chlorobium/Pelodictyon group</taxon>
        <taxon>Chlorobium</taxon>
    </lineage>
</organism>
<keyword evidence="7" id="KW-0238">DNA-binding</keyword>
<dbReference type="OrthoDB" id="9811901at2"/>
<dbReference type="InterPro" id="IPR027417">
    <property type="entry name" value="P-loop_NTPase"/>
</dbReference>
<dbReference type="Pfam" id="PF00158">
    <property type="entry name" value="Sigma54_activat"/>
    <property type="match status" value="1"/>
</dbReference>
<dbReference type="GO" id="GO:0043565">
    <property type="term" value="F:sequence-specific DNA binding"/>
    <property type="evidence" value="ECO:0007669"/>
    <property type="project" value="InterPro"/>
</dbReference>
<feature type="region of interest" description="Disordered" evidence="5">
    <location>
        <begin position="321"/>
        <end position="373"/>
    </location>
</feature>
<dbReference type="GO" id="GO:0006355">
    <property type="term" value="P:regulation of DNA-templated transcription"/>
    <property type="evidence" value="ECO:0007669"/>
    <property type="project" value="InterPro"/>
</dbReference>
<dbReference type="SMART" id="SM00382">
    <property type="entry name" value="AAA"/>
    <property type="match status" value="1"/>
</dbReference>
<dbReference type="PANTHER" id="PTHR32071">
    <property type="entry name" value="TRANSCRIPTIONAL REGULATORY PROTEIN"/>
    <property type="match status" value="1"/>
</dbReference>
<dbReference type="HOGENOM" id="CLU_000445_119_1_10"/>
<feature type="domain" description="Sigma-54 factor interaction" evidence="6">
    <location>
        <begin position="7"/>
        <end position="236"/>
    </location>
</feature>
<dbReference type="InterPro" id="IPR003593">
    <property type="entry name" value="AAA+_ATPase"/>
</dbReference>
<dbReference type="Gene3D" id="1.10.10.60">
    <property type="entry name" value="Homeodomain-like"/>
    <property type="match status" value="1"/>
</dbReference>
<evidence type="ECO:0000313" key="7">
    <source>
        <dbReference type="EMBL" id="ABB28591.1"/>
    </source>
</evidence>
<dbReference type="InterPro" id="IPR025662">
    <property type="entry name" value="Sigma_54_int_dom_ATP-bd_1"/>
</dbReference>
<dbReference type="Pfam" id="PF02954">
    <property type="entry name" value="HTH_8"/>
    <property type="match status" value="1"/>
</dbReference>
<dbReference type="SUPFAM" id="SSF46689">
    <property type="entry name" value="Homeodomain-like"/>
    <property type="match status" value="1"/>
</dbReference>
<dbReference type="InterPro" id="IPR009057">
    <property type="entry name" value="Homeodomain-like_sf"/>
</dbReference>
<dbReference type="KEGG" id="cch:Cag_1331"/>
<reference evidence="7" key="1">
    <citation type="submission" date="2005-08" db="EMBL/GenBank/DDBJ databases">
        <title>Complete sequence of Chlorobium chlorochromatii CaD3.</title>
        <authorList>
            <person name="Copeland A."/>
            <person name="Lucas S."/>
            <person name="Lapidus A."/>
            <person name="Barry K."/>
            <person name="Detter J.C."/>
            <person name="Glavina T."/>
            <person name="Hammon N."/>
            <person name="Israni S."/>
            <person name="Pitluck S."/>
            <person name="Bryant D."/>
            <person name="Schmutz J."/>
            <person name="Larimer F."/>
            <person name="Land M."/>
            <person name="Kyrpides N."/>
            <person name="Ivanova N."/>
            <person name="Richardson P."/>
        </authorList>
    </citation>
    <scope>NUCLEOTIDE SEQUENCE [LARGE SCALE GENOMIC DNA]</scope>
    <source>
        <strain evidence="7">CaD3</strain>
    </source>
</reference>
<dbReference type="SUPFAM" id="SSF52540">
    <property type="entry name" value="P-loop containing nucleoside triphosphate hydrolases"/>
    <property type="match status" value="1"/>
</dbReference>
<accession>Q3AQY4</accession>
<keyword evidence="2" id="KW-0067">ATP-binding</keyword>
<dbReference type="AlphaFoldDB" id="Q3AQY4"/>
<name>Q3AQY4_CHLCH</name>
<dbReference type="GO" id="GO:0005524">
    <property type="term" value="F:ATP binding"/>
    <property type="evidence" value="ECO:0007669"/>
    <property type="project" value="UniProtKB-KW"/>
</dbReference>
<proteinExistence type="predicted"/>
<evidence type="ECO:0000256" key="1">
    <source>
        <dbReference type="ARBA" id="ARBA00022741"/>
    </source>
</evidence>
<evidence type="ECO:0000259" key="6">
    <source>
        <dbReference type="PROSITE" id="PS50045"/>
    </source>
</evidence>
<keyword evidence="3" id="KW-0805">Transcription regulation</keyword>
<evidence type="ECO:0000256" key="4">
    <source>
        <dbReference type="ARBA" id="ARBA00023163"/>
    </source>
</evidence>
<dbReference type="PROSITE" id="PS00688">
    <property type="entry name" value="SIGMA54_INTERACT_3"/>
    <property type="match status" value="1"/>
</dbReference>
<dbReference type="PROSITE" id="PS00675">
    <property type="entry name" value="SIGMA54_INTERACT_1"/>
    <property type="match status" value="1"/>
</dbReference>
<keyword evidence="4" id="KW-0804">Transcription</keyword>
<dbReference type="PANTHER" id="PTHR32071:SF121">
    <property type="entry name" value="SIGMA L-DEPENDENT TRANSCRIPTIONAL REGULATOR YQIR-RELATED"/>
    <property type="match status" value="1"/>
</dbReference>
<gene>
    <name evidence="7" type="ordered locus">Cag_1331</name>
</gene>
<dbReference type="InterPro" id="IPR002197">
    <property type="entry name" value="HTH_Fis"/>
</dbReference>
<feature type="compositionally biased region" description="Low complexity" evidence="5">
    <location>
        <begin position="335"/>
        <end position="353"/>
    </location>
</feature>
<dbReference type="PROSITE" id="PS50045">
    <property type="entry name" value="SIGMA54_INTERACT_4"/>
    <property type="match status" value="1"/>
</dbReference>
<evidence type="ECO:0000256" key="2">
    <source>
        <dbReference type="ARBA" id="ARBA00022840"/>
    </source>
</evidence>
<dbReference type="InterPro" id="IPR058031">
    <property type="entry name" value="AAA_lid_NorR"/>
</dbReference>
<dbReference type="Gene3D" id="1.10.8.60">
    <property type="match status" value="1"/>
</dbReference>